<evidence type="ECO:0000313" key="1">
    <source>
        <dbReference type="EMBL" id="GIY65001.1"/>
    </source>
</evidence>
<proteinExistence type="predicted"/>
<accession>A0AAV4V411</accession>
<dbReference type="EMBL" id="BPLQ01012367">
    <property type="protein sequence ID" value="GIY65001.1"/>
    <property type="molecule type" value="Genomic_DNA"/>
</dbReference>
<name>A0AAV4V411_9ARAC</name>
<gene>
    <name evidence="1" type="ORF">CDAR_64661</name>
</gene>
<keyword evidence="2" id="KW-1185">Reference proteome</keyword>
<sequence length="116" mass="13404">MGHYNFVQTLYGLDPVETALRNLRNGLAALVTVDVTGENYDYHRYSIALKTLGTFPYYSALYNLHLKNKQDINLDGDEYNSRRKNEQTFPQYLDSRESETTPKETLEIYVAIVQST</sequence>
<comment type="caution">
    <text evidence="1">The sequence shown here is derived from an EMBL/GenBank/DDBJ whole genome shotgun (WGS) entry which is preliminary data.</text>
</comment>
<reference evidence="1 2" key="1">
    <citation type="submission" date="2021-06" db="EMBL/GenBank/DDBJ databases">
        <title>Caerostris darwini draft genome.</title>
        <authorList>
            <person name="Kono N."/>
            <person name="Arakawa K."/>
        </authorList>
    </citation>
    <scope>NUCLEOTIDE SEQUENCE [LARGE SCALE GENOMIC DNA]</scope>
</reference>
<evidence type="ECO:0000313" key="2">
    <source>
        <dbReference type="Proteomes" id="UP001054837"/>
    </source>
</evidence>
<protein>
    <submittedName>
        <fullName evidence="1">Uncharacterized protein</fullName>
    </submittedName>
</protein>
<dbReference type="AlphaFoldDB" id="A0AAV4V411"/>
<dbReference type="Proteomes" id="UP001054837">
    <property type="component" value="Unassembled WGS sequence"/>
</dbReference>
<organism evidence="1 2">
    <name type="scientific">Caerostris darwini</name>
    <dbReference type="NCBI Taxonomy" id="1538125"/>
    <lineage>
        <taxon>Eukaryota</taxon>
        <taxon>Metazoa</taxon>
        <taxon>Ecdysozoa</taxon>
        <taxon>Arthropoda</taxon>
        <taxon>Chelicerata</taxon>
        <taxon>Arachnida</taxon>
        <taxon>Araneae</taxon>
        <taxon>Araneomorphae</taxon>
        <taxon>Entelegynae</taxon>
        <taxon>Araneoidea</taxon>
        <taxon>Araneidae</taxon>
        <taxon>Caerostris</taxon>
    </lineage>
</organism>